<evidence type="ECO:0000259" key="2">
    <source>
        <dbReference type="Pfam" id="PF25780"/>
    </source>
</evidence>
<feature type="compositionally biased region" description="Basic and acidic residues" evidence="1">
    <location>
        <begin position="251"/>
        <end position="273"/>
    </location>
</feature>
<dbReference type="InterPro" id="IPR016024">
    <property type="entry name" value="ARM-type_fold"/>
</dbReference>
<dbReference type="InterPro" id="IPR011989">
    <property type="entry name" value="ARM-like"/>
</dbReference>
<evidence type="ECO:0000256" key="1">
    <source>
        <dbReference type="SAM" id="MobiDB-lite"/>
    </source>
</evidence>
<dbReference type="Proteomes" id="UP001153365">
    <property type="component" value="Unassembled WGS sequence"/>
</dbReference>
<keyword evidence="4" id="KW-1185">Reference proteome</keyword>
<dbReference type="Gene3D" id="1.25.10.10">
    <property type="entry name" value="Leucine-rich Repeat Variant"/>
    <property type="match status" value="1"/>
</dbReference>
<feature type="domain" description="IPO4/5-like TPR repeats" evidence="2">
    <location>
        <begin position="2"/>
        <end position="72"/>
    </location>
</feature>
<dbReference type="EMBL" id="CALTRL010003019">
    <property type="protein sequence ID" value="CAH7677373.1"/>
    <property type="molecule type" value="Genomic_DNA"/>
</dbReference>
<organism evidence="3 4">
    <name type="scientific">Phakopsora pachyrhizi</name>
    <name type="common">Asian soybean rust disease fungus</name>
    <dbReference type="NCBI Taxonomy" id="170000"/>
    <lineage>
        <taxon>Eukaryota</taxon>
        <taxon>Fungi</taxon>
        <taxon>Dikarya</taxon>
        <taxon>Basidiomycota</taxon>
        <taxon>Pucciniomycotina</taxon>
        <taxon>Pucciniomycetes</taxon>
        <taxon>Pucciniales</taxon>
        <taxon>Phakopsoraceae</taxon>
        <taxon>Phakopsora</taxon>
    </lineage>
</organism>
<evidence type="ECO:0000313" key="3">
    <source>
        <dbReference type="EMBL" id="CAH7677373.1"/>
    </source>
</evidence>
<gene>
    <name evidence="3" type="ORF">PPACK8108_LOCUS12524</name>
</gene>
<protein>
    <recommendedName>
        <fullName evidence="2">IPO4/5-like TPR repeats domain-containing protein</fullName>
    </recommendedName>
</protein>
<proteinExistence type="predicted"/>
<evidence type="ECO:0000313" key="4">
    <source>
        <dbReference type="Proteomes" id="UP001153365"/>
    </source>
</evidence>
<accession>A0AAV0B405</accession>
<feature type="compositionally biased region" description="Polar residues" evidence="1">
    <location>
        <begin position="226"/>
        <end position="236"/>
    </location>
</feature>
<reference evidence="3" key="1">
    <citation type="submission" date="2022-06" db="EMBL/GenBank/DDBJ databases">
        <authorList>
            <consortium name="SYNGENTA / RWTH Aachen University"/>
        </authorList>
    </citation>
    <scope>NUCLEOTIDE SEQUENCE</scope>
</reference>
<dbReference type="SUPFAM" id="SSF48371">
    <property type="entry name" value="ARM repeat"/>
    <property type="match status" value="1"/>
</dbReference>
<comment type="caution">
    <text evidence="3">The sequence shown here is derived from an EMBL/GenBank/DDBJ whole genome shotgun (WGS) entry which is preliminary data.</text>
</comment>
<sequence>MWPKLLDFLIKASDSPAAHEQEVVIFTLYTLMNTIVGTFAENQPQIYSLFAKALQDPESLEVRATTVQTLGRVSEFMKANKNSSIELRRGREVGDSTARNRINSWAHSLSERLFFNTCTHMGREKKLEKSFRMPLVNSSLQGRFLVDPILELYDFYKRCLETEPGEEEPQVPSAAELCSALPHMEIEDPSITTTQAEEPSITTTQAAEIAAPSDPVSKIIKHQLSYQRTSTNGEQIQENEKSTDNLPVTQEKTDEQPLFRDEEQLESETHVPTEEAPITSGSQQTLPAGLRFQKKTPLQKEAPQLNINHFLPRQSTSKSVSQTCSELIREGSTSSSVNVGFQSGAVTSIELMEKHSFAAEEVSQELNNCMFIIRESLKICGRKKTENEELEMVYKALPSFIIDCCQSEFSRHPTLT</sequence>
<dbReference type="AlphaFoldDB" id="A0AAV0B405"/>
<dbReference type="InterPro" id="IPR057672">
    <property type="entry name" value="TPR_IPO4/5"/>
</dbReference>
<dbReference type="Pfam" id="PF25780">
    <property type="entry name" value="TPR_IPO5"/>
    <property type="match status" value="1"/>
</dbReference>
<name>A0AAV0B405_PHAPC</name>
<feature type="region of interest" description="Disordered" evidence="1">
    <location>
        <begin position="226"/>
        <end position="287"/>
    </location>
</feature>